<dbReference type="RefSeq" id="WP_094661051.1">
    <property type="nucleotide sequence ID" value="NZ_MWWR01000010.1"/>
</dbReference>
<proteinExistence type="inferred from homology"/>
<feature type="transmembrane region" description="Helical" evidence="7">
    <location>
        <begin position="132"/>
        <end position="154"/>
    </location>
</feature>
<comment type="caution">
    <text evidence="8">The sequence shown here is derived from an EMBL/GenBank/DDBJ whole genome shotgun (WGS) entry which is preliminary data.</text>
</comment>
<keyword evidence="3" id="KW-0813">Transport</keyword>
<accession>A0A261EWF5</accession>
<feature type="transmembrane region" description="Helical" evidence="7">
    <location>
        <begin position="322"/>
        <end position="344"/>
    </location>
</feature>
<evidence type="ECO:0000256" key="6">
    <source>
        <dbReference type="ARBA" id="ARBA00023136"/>
    </source>
</evidence>
<keyword evidence="5 7" id="KW-1133">Transmembrane helix</keyword>
<dbReference type="PANTHER" id="PTHR42810">
    <property type="entry name" value="PURINE PERMEASE C1399.01C-RELATED"/>
    <property type="match status" value="1"/>
</dbReference>
<dbReference type="NCBIfam" id="NF037981">
    <property type="entry name" value="NCS2_1"/>
    <property type="match status" value="1"/>
</dbReference>
<feature type="transmembrane region" description="Helical" evidence="7">
    <location>
        <begin position="410"/>
        <end position="430"/>
    </location>
</feature>
<feature type="transmembrane region" description="Helical" evidence="7">
    <location>
        <begin position="234"/>
        <end position="258"/>
    </location>
</feature>
<feature type="transmembrane region" description="Helical" evidence="7">
    <location>
        <begin position="350"/>
        <end position="370"/>
    </location>
</feature>
<dbReference type="PANTHER" id="PTHR42810:SF2">
    <property type="entry name" value="PURINE PERMEASE C1399.01C-RELATED"/>
    <property type="match status" value="1"/>
</dbReference>
<organism evidence="8 9">
    <name type="scientific">Pseudoscardovia radai</name>
    <dbReference type="NCBI Taxonomy" id="987066"/>
    <lineage>
        <taxon>Bacteria</taxon>
        <taxon>Bacillati</taxon>
        <taxon>Actinomycetota</taxon>
        <taxon>Actinomycetes</taxon>
        <taxon>Bifidobacteriales</taxon>
        <taxon>Bifidobacteriaceae</taxon>
        <taxon>Pseudoscardovia</taxon>
    </lineage>
</organism>
<feature type="transmembrane region" description="Helical" evidence="7">
    <location>
        <begin position="194"/>
        <end position="214"/>
    </location>
</feature>
<feature type="transmembrane region" description="Helical" evidence="7">
    <location>
        <begin position="382"/>
        <end position="404"/>
    </location>
</feature>
<keyword evidence="4 7" id="KW-0812">Transmembrane</keyword>
<dbReference type="InterPro" id="IPR006043">
    <property type="entry name" value="NCS2"/>
</dbReference>
<evidence type="ECO:0000256" key="4">
    <source>
        <dbReference type="ARBA" id="ARBA00022692"/>
    </source>
</evidence>
<evidence type="ECO:0000256" key="5">
    <source>
        <dbReference type="ARBA" id="ARBA00022989"/>
    </source>
</evidence>
<evidence type="ECO:0000256" key="1">
    <source>
        <dbReference type="ARBA" id="ARBA00004141"/>
    </source>
</evidence>
<evidence type="ECO:0000313" key="9">
    <source>
        <dbReference type="Proteomes" id="UP000216725"/>
    </source>
</evidence>
<sequence>MSQQETTRPKLAAGPDAKTPWPQSIALGLQHVLAMDSYILPLVLGASIGLGNADLTYFVQMSFFACGVATLLQCALMKLPIVQGPSYVPLGAMRMIGSTMGIATLLGSLIPGAILMVALGASKLYSKFIRRVITPMIGGIIILIVGLTLVPTAISGIFDSGGYGLTINAVSGCVAFGVMLVCTVLQYALRRAGVLHLFSVIISLAAGTAVAWTMGDADFSAVAQASWFSLPMPFHFGVPRFDLGTCVLMAVIYLFVLIESTGTWFVIQDVTGEELTDQRVNRGTLGFGLGNLISALFGSTPVTGYSSNAGLIPLTKIASRRVFVCAGAILVALGFCPKLMAVVISLPVAVVDGVFAMVCVTLISAGMRIIRSSAFDDRDSLIVGISVLCGVATMVFPADAMAAAPQFLQYFLASGVAVGGAAAILLQLLLPHPPADHTDAS</sequence>
<keyword evidence="9" id="KW-1185">Reference proteome</keyword>
<evidence type="ECO:0000313" key="8">
    <source>
        <dbReference type="EMBL" id="OZG51194.1"/>
    </source>
</evidence>
<evidence type="ECO:0000256" key="2">
    <source>
        <dbReference type="ARBA" id="ARBA00008821"/>
    </source>
</evidence>
<dbReference type="AlphaFoldDB" id="A0A261EWF5"/>
<name>A0A261EWF5_9BIFI</name>
<comment type="similarity">
    <text evidence="2">Belongs to the nucleobase:cation symporter-2 (NCS2) (TC 2.A.40) family.</text>
</comment>
<protein>
    <submittedName>
        <fullName evidence="8">Xanthine/uracil permease</fullName>
    </submittedName>
</protein>
<dbReference type="OrthoDB" id="9805749at2"/>
<dbReference type="GO" id="GO:0042907">
    <property type="term" value="F:xanthine transmembrane transporter activity"/>
    <property type="evidence" value="ECO:0007669"/>
    <property type="project" value="TreeGrafter"/>
</dbReference>
<keyword evidence="6 7" id="KW-0472">Membrane</keyword>
<reference evidence="8 9" key="1">
    <citation type="journal article" date="2017" name="BMC Genomics">
        <title>Comparative genomic and phylogenomic analyses of the Bifidobacteriaceae family.</title>
        <authorList>
            <person name="Lugli G.A."/>
            <person name="Milani C."/>
            <person name="Turroni F."/>
            <person name="Duranti S."/>
            <person name="Mancabelli L."/>
            <person name="Mangifesta M."/>
            <person name="Ferrario C."/>
            <person name="Modesto M."/>
            <person name="Mattarelli P."/>
            <person name="Jiri K."/>
            <person name="van Sinderen D."/>
            <person name="Ventura M."/>
        </authorList>
    </citation>
    <scope>NUCLEOTIDE SEQUENCE [LARGE SCALE GENOMIC DNA]</scope>
    <source>
        <strain evidence="8 9">DSM 24742</strain>
    </source>
</reference>
<comment type="subcellular location">
    <subcellularLocation>
        <location evidence="1">Membrane</location>
        <topology evidence="1">Multi-pass membrane protein</topology>
    </subcellularLocation>
</comment>
<dbReference type="Pfam" id="PF00860">
    <property type="entry name" value="Xan_ur_permease"/>
    <property type="match status" value="1"/>
</dbReference>
<dbReference type="Proteomes" id="UP000216725">
    <property type="component" value="Unassembled WGS sequence"/>
</dbReference>
<feature type="transmembrane region" description="Helical" evidence="7">
    <location>
        <begin position="166"/>
        <end position="187"/>
    </location>
</feature>
<dbReference type="EMBL" id="MWWR01000010">
    <property type="protein sequence ID" value="OZG51194.1"/>
    <property type="molecule type" value="Genomic_DNA"/>
</dbReference>
<gene>
    <name evidence="8" type="ORF">PSRA_1236</name>
</gene>
<evidence type="ECO:0000256" key="3">
    <source>
        <dbReference type="ARBA" id="ARBA00022448"/>
    </source>
</evidence>
<feature type="transmembrane region" description="Helical" evidence="7">
    <location>
        <begin position="99"/>
        <end position="120"/>
    </location>
</feature>
<feature type="transmembrane region" description="Helical" evidence="7">
    <location>
        <begin position="57"/>
        <end position="79"/>
    </location>
</feature>
<dbReference type="GO" id="GO:0005886">
    <property type="term" value="C:plasma membrane"/>
    <property type="evidence" value="ECO:0007669"/>
    <property type="project" value="TreeGrafter"/>
</dbReference>
<evidence type="ECO:0000256" key="7">
    <source>
        <dbReference type="SAM" id="Phobius"/>
    </source>
</evidence>